<dbReference type="OrthoDB" id="6313877at2"/>
<name>A0A4P7PT65_9FLAO</name>
<dbReference type="Proteomes" id="UP000296862">
    <property type="component" value="Chromosome"/>
</dbReference>
<dbReference type="EMBL" id="CP038810">
    <property type="protein sequence ID" value="QBZ97440.1"/>
    <property type="molecule type" value="Genomic_DNA"/>
</dbReference>
<proteinExistence type="predicted"/>
<organism evidence="1 2">
    <name type="scientific">Flavobacterium sangjuense</name>
    <dbReference type="NCBI Taxonomy" id="2518177"/>
    <lineage>
        <taxon>Bacteria</taxon>
        <taxon>Pseudomonadati</taxon>
        <taxon>Bacteroidota</taxon>
        <taxon>Flavobacteriia</taxon>
        <taxon>Flavobacteriales</taxon>
        <taxon>Flavobacteriaceae</taxon>
        <taxon>Flavobacterium</taxon>
    </lineage>
</organism>
<keyword evidence="2" id="KW-1185">Reference proteome</keyword>
<protein>
    <submittedName>
        <fullName evidence="1">Uncharacterized protein</fullName>
    </submittedName>
</protein>
<dbReference type="RefSeq" id="WP_136151399.1">
    <property type="nucleotide sequence ID" value="NZ_CP038810.1"/>
</dbReference>
<evidence type="ECO:0000313" key="2">
    <source>
        <dbReference type="Proteomes" id="UP000296862"/>
    </source>
</evidence>
<evidence type="ECO:0000313" key="1">
    <source>
        <dbReference type="EMBL" id="QBZ97440.1"/>
    </source>
</evidence>
<accession>A0A4P7PT65</accession>
<sequence>MPINIYEDKTFKSIAKLSDDNWELPDQIDALEKWLFSIGKNLPKGKYVADVGFDIRKDASGGGAVINSKMIKMLAEIGMEIYLSEYPEAD</sequence>
<gene>
    <name evidence="1" type="ORF">GS03_00930</name>
</gene>
<reference evidence="1 2" key="1">
    <citation type="submission" date="2019-04" db="EMBL/GenBank/DDBJ databases">
        <title>Flavobacterium sp. GS03.</title>
        <authorList>
            <person name="Kim H."/>
        </authorList>
    </citation>
    <scope>NUCLEOTIDE SEQUENCE [LARGE SCALE GENOMIC DNA]</scope>
    <source>
        <strain evidence="1 2">GS03</strain>
    </source>
</reference>
<dbReference type="KEGG" id="fsn:GS03_00930"/>
<dbReference type="AlphaFoldDB" id="A0A4P7PT65"/>